<dbReference type="GO" id="GO:0031460">
    <property type="term" value="P:glycine betaine transport"/>
    <property type="evidence" value="ECO:0007669"/>
    <property type="project" value="TreeGrafter"/>
</dbReference>
<evidence type="ECO:0000256" key="3">
    <source>
        <dbReference type="ARBA" id="ARBA00022475"/>
    </source>
</evidence>
<evidence type="ECO:0000256" key="4">
    <source>
        <dbReference type="ARBA" id="ARBA00023136"/>
    </source>
</evidence>
<dbReference type="Gene3D" id="3.40.190.100">
    <property type="entry name" value="Glycine betaine-binding periplasmic protein, domain 2"/>
    <property type="match status" value="1"/>
</dbReference>
<sequence>MNFVKNKLFLIGLALVVILAACGDDSDSESEDANSGDGSSEEKGTIEMAQINWAENIAVSNMWKVILEDKGYNVNLNLLDMGTIMKALAEDELDINLEVWLPIQDKNYLEEYEGQVFFSDETWYDNAKVGLVVPTYLEDINSIEDLNANKEMFEGEITGFDPGAGTMEVTEELIQEYDLEYELLPSSEPAMIEEIDQAIQNEEPIVSPLWSPHRVFSEFDLKYLEDPENVYGEVEKIHHATRQGFADDFPKVSEWMKNWKMDDESIGQLMSYVNEAEEPIDGAEKWVEENQDLIDEWVTE</sequence>
<protein>
    <submittedName>
        <fullName evidence="7">Glycine betaine/proline transport system substrate-binding protein</fullName>
    </submittedName>
</protein>
<feature type="domain" description="ABC-type glycine betaine transport system substrate-binding" evidence="6">
    <location>
        <begin position="45"/>
        <end position="289"/>
    </location>
</feature>
<keyword evidence="2" id="KW-0813">Transport</keyword>
<evidence type="ECO:0000313" key="8">
    <source>
        <dbReference type="Proteomes" id="UP000198642"/>
    </source>
</evidence>
<reference evidence="7 8" key="1">
    <citation type="submission" date="2016-10" db="EMBL/GenBank/DDBJ databases">
        <authorList>
            <person name="de Groot N.N."/>
        </authorList>
    </citation>
    <scope>NUCLEOTIDE SEQUENCE [LARGE SCALE GENOMIC DNA]</scope>
    <source>
        <strain evidence="7 8">CGMCC 1.3702</strain>
    </source>
</reference>
<evidence type="ECO:0000259" key="6">
    <source>
        <dbReference type="Pfam" id="PF04069"/>
    </source>
</evidence>
<dbReference type="InterPro" id="IPR007210">
    <property type="entry name" value="ABC_Gly_betaine_transp_sub-bd"/>
</dbReference>
<evidence type="ECO:0000313" key="7">
    <source>
        <dbReference type="EMBL" id="SFB28802.1"/>
    </source>
</evidence>
<name>A0A1I0ZU10_9BACI</name>
<evidence type="ECO:0000256" key="5">
    <source>
        <dbReference type="SAM" id="SignalP"/>
    </source>
</evidence>
<keyword evidence="4" id="KW-0472">Membrane</keyword>
<dbReference type="RefSeq" id="WP_090240070.1">
    <property type="nucleotide sequence ID" value="NZ_FOJW01000013.1"/>
</dbReference>
<dbReference type="EMBL" id="FOJW01000013">
    <property type="protein sequence ID" value="SFB28802.1"/>
    <property type="molecule type" value="Genomic_DNA"/>
</dbReference>
<gene>
    <name evidence="7" type="ORF">SAMN04488072_11352</name>
</gene>
<dbReference type="CDD" id="cd13639">
    <property type="entry name" value="PBP2_OpuAC_like"/>
    <property type="match status" value="1"/>
</dbReference>
<feature type="signal peptide" evidence="5">
    <location>
        <begin position="1"/>
        <end position="23"/>
    </location>
</feature>
<dbReference type="Proteomes" id="UP000198642">
    <property type="component" value="Unassembled WGS sequence"/>
</dbReference>
<dbReference type="PANTHER" id="PTHR47737">
    <property type="entry name" value="GLYCINE BETAINE/PROLINE BETAINE TRANSPORT SYSTEM PERMEASE PROTEIN PROW"/>
    <property type="match status" value="1"/>
</dbReference>
<dbReference type="GO" id="GO:0015871">
    <property type="term" value="P:choline transport"/>
    <property type="evidence" value="ECO:0007669"/>
    <property type="project" value="TreeGrafter"/>
</dbReference>
<organism evidence="7 8">
    <name type="scientific">Lentibacillus halodurans</name>
    <dbReference type="NCBI Taxonomy" id="237679"/>
    <lineage>
        <taxon>Bacteria</taxon>
        <taxon>Bacillati</taxon>
        <taxon>Bacillota</taxon>
        <taxon>Bacilli</taxon>
        <taxon>Bacillales</taxon>
        <taxon>Bacillaceae</taxon>
        <taxon>Lentibacillus</taxon>
    </lineage>
</organism>
<keyword evidence="5" id="KW-0732">Signal</keyword>
<proteinExistence type="predicted"/>
<dbReference type="SUPFAM" id="SSF53850">
    <property type="entry name" value="Periplasmic binding protein-like II"/>
    <property type="match status" value="1"/>
</dbReference>
<dbReference type="GO" id="GO:0005275">
    <property type="term" value="F:amine transmembrane transporter activity"/>
    <property type="evidence" value="ECO:0007669"/>
    <property type="project" value="TreeGrafter"/>
</dbReference>
<dbReference type="Gene3D" id="3.10.105.10">
    <property type="entry name" value="Dipeptide-binding Protein, Domain 3"/>
    <property type="match status" value="2"/>
</dbReference>
<evidence type="ECO:0000256" key="2">
    <source>
        <dbReference type="ARBA" id="ARBA00022448"/>
    </source>
</evidence>
<feature type="chain" id="PRO_5039560286" evidence="5">
    <location>
        <begin position="24"/>
        <end position="300"/>
    </location>
</feature>
<dbReference type="GO" id="GO:0015226">
    <property type="term" value="F:carnitine transmembrane transporter activity"/>
    <property type="evidence" value="ECO:0007669"/>
    <property type="project" value="TreeGrafter"/>
</dbReference>
<dbReference type="PANTHER" id="PTHR47737:SF1">
    <property type="entry name" value="GLYCINE BETAINE_PROLINE BETAINE TRANSPORT SYSTEM PERMEASE PROTEIN PROW"/>
    <property type="match status" value="1"/>
</dbReference>
<keyword evidence="8" id="KW-1185">Reference proteome</keyword>
<keyword evidence="3" id="KW-1003">Cell membrane</keyword>
<dbReference type="AlphaFoldDB" id="A0A1I0ZU10"/>
<dbReference type="OrthoDB" id="9787902at2"/>
<evidence type="ECO:0000256" key="1">
    <source>
        <dbReference type="ARBA" id="ARBA00004236"/>
    </source>
</evidence>
<dbReference type="STRING" id="237679.SAMN04488072_11352"/>
<dbReference type="Pfam" id="PF04069">
    <property type="entry name" value="OpuAC"/>
    <property type="match status" value="1"/>
</dbReference>
<accession>A0A1I0ZU10</accession>
<dbReference type="GO" id="GO:0043190">
    <property type="term" value="C:ATP-binding cassette (ABC) transporter complex"/>
    <property type="evidence" value="ECO:0007669"/>
    <property type="project" value="InterPro"/>
</dbReference>
<dbReference type="PROSITE" id="PS51257">
    <property type="entry name" value="PROKAR_LIPOPROTEIN"/>
    <property type="match status" value="1"/>
</dbReference>
<comment type="subcellular location">
    <subcellularLocation>
        <location evidence="1">Cell membrane</location>
    </subcellularLocation>
</comment>